<evidence type="ECO:0000313" key="3">
    <source>
        <dbReference type="Proteomes" id="UP000198908"/>
    </source>
</evidence>
<dbReference type="Proteomes" id="UP000198908">
    <property type="component" value="Unassembled WGS sequence"/>
</dbReference>
<organism evidence="2 3">
    <name type="scientific">Paraburkholderia lycopersici</name>
    <dbReference type="NCBI Taxonomy" id="416944"/>
    <lineage>
        <taxon>Bacteria</taxon>
        <taxon>Pseudomonadati</taxon>
        <taxon>Pseudomonadota</taxon>
        <taxon>Betaproteobacteria</taxon>
        <taxon>Burkholderiales</taxon>
        <taxon>Burkholderiaceae</taxon>
        <taxon>Paraburkholderia</taxon>
    </lineage>
</organism>
<accession>A0A1G6P8Y9</accession>
<feature type="region of interest" description="Disordered" evidence="1">
    <location>
        <begin position="1"/>
        <end position="27"/>
    </location>
</feature>
<reference evidence="3" key="1">
    <citation type="submission" date="2016-09" db="EMBL/GenBank/DDBJ databases">
        <authorList>
            <person name="Varghese N."/>
            <person name="Submissions S."/>
        </authorList>
    </citation>
    <scope>NUCLEOTIDE SEQUENCE [LARGE SCALE GENOMIC DNA]</scope>
    <source>
        <strain evidence="3">TNe-862</strain>
    </source>
</reference>
<protein>
    <recommendedName>
        <fullName evidence="4">DUF3024 domain-containing protein</fullName>
    </recommendedName>
</protein>
<dbReference type="Pfam" id="PF11225">
    <property type="entry name" value="DUF3024"/>
    <property type="match status" value="1"/>
</dbReference>
<dbReference type="EMBL" id="FMYQ01000010">
    <property type="protein sequence ID" value="SDC75887.1"/>
    <property type="molecule type" value="Genomic_DNA"/>
</dbReference>
<evidence type="ECO:0000256" key="1">
    <source>
        <dbReference type="SAM" id="MobiDB-lite"/>
    </source>
</evidence>
<dbReference type="AlphaFoldDB" id="A0A1G6P8Y9"/>
<dbReference type="RefSeq" id="WP_245746835.1">
    <property type="nucleotide sequence ID" value="NZ_FMYQ01000010.1"/>
</dbReference>
<dbReference type="STRING" id="416944.SAMN05421548_11046"/>
<keyword evidence="3" id="KW-1185">Reference proteome</keyword>
<gene>
    <name evidence="2" type="ORF">SAMN05421548_11046</name>
</gene>
<proteinExistence type="predicted"/>
<sequence>MTTLTTPGAGAGRGAQDARRAPPGPPALAGAAPVADFTWHQIGRALRNRVRYRYVHPRVAREPQGYRIESPCCSRNVDAAGGVIDIAWLARGADGLWRLHARDHAMRRWVEQCASEDLPALLDVLCVDAARIFWP</sequence>
<evidence type="ECO:0008006" key="4">
    <source>
        <dbReference type="Google" id="ProtNLM"/>
    </source>
</evidence>
<dbReference type="InterPro" id="IPR021388">
    <property type="entry name" value="DUF3024"/>
</dbReference>
<name>A0A1G6P8Y9_9BURK</name>
<evidence type="ECO:0000313" key="2">
    <source>
        <dbReference type="EMBL" id="SDC75887.1"/>
    </source>
</evidence>